<reference evidence="1" key="1">
    <citation type="submission" date="2022-02" db="EMBL/GenBank/DDBJ databases">
        <title>Plant Genome Project.</title>
        <authorList>
            <person name="Zhang R.-G."/>
        </authorList>
    </citation>
    <scope>NUCLEOTIDE SEQUENCE</scope>
    <source>
        <strain evidence="1">AT1</strain>
    </source>
</reference>
<dbReference type="EMBL" id="CM046388">
    <property type="protein sequence ID" value="KAI8574214.1"/>
    <property type="molecule type" value="Genomic_DNA"/>
</dbReference>
<organism evidence="1 2">
    <name type="scientific">Rhododendron molle</name>
    <name type="common">Chinese azalea</name>
    <name type="synonym">Azalea mollis</name>
    <dbReference type="NCBI Taxonomy" id="49168"/>
    <lineage>
        <taxon>Eukaryota</taxon>
        <taxon>Viridiplantae</taxon>
        <taxon>Streptophyta</taxon>
        <taxon>Embryophyta</taxon>
        <taxon>Tracheophyta</taxon>
        <taxon>Spermatophyta</taxon>
        <taxon>Magnoliopsida</taxon>
        <taxon>eudicotyledons</taxon>
        <taxon>Gunneridae</taxon>
        <taxon>Pentapetalae</taxon>
        <taxon>asterids</taxon>
        <taxon>Ericales</taxon>
        <taxon>Ericaceae</taxon>
        <taxon>Ericoideae</taxon>
        <taxon>Rhodoreae</taxon>
        <taxon>Rhododendron</taxon>
    </lineage>
</organism>
<evidence type="ECO:0000313" key="1">
    <source>
        <dbReference type="EMBL" id="KAI8574214.1"/>
    </source>
</evidence>
<evidence type="ECO:0000313" key="2">
    <source>
        <dbReference type="Proteomes" id="UP001062846"/>
    </source>
</evidence>
<comment type="caution">
    <text evidence="1">The sequence shown here is derived from an EMBL/GenBank/DDBJ whole genome shotgun (WGS) entry which is preliminary data.</text>
</comment>
<accession>A0ACC0QA28</accession>
<name>A0ACC0QA28_RHOML</name>
<protein>
    <submittedName>
        <fullName evidence="1">Uncharacterized protein</fullName>
    </submittedName>
</protein>
<gene>
    <name evidence="1" type="ORF">RHMOL_Rhmol01G0337400</name>
</gene>
<keyword evidence="2" id="KW-1185">Reference proteome</keyword>
<dbReference type="Proteomes" id="UP001062846">
    <property type="component" value="Chromosome 1"/>
</dbReference>
<sequence length="479" mass="54332">MRPISSTTPQPLPPPPPPPPPSHPSPRTLTPHDKQFNSWLDNLKPGFTPSDVDAALKSQPDPDLALDIFRWTAQQRGYKHTDLTYFTIIQISVKCKRFGHAQTLIDEVLAGACPPSAPLYNSIVRFCCSRRFLFNRAFDVYKKMLKSDEAKPSLETYTLLFNSLLRRFNKLNVCYVYLHAVRSLTKQMKASGVIPDAFVLNMIVKAYSKCLEVDEAIRVFHEMGLYGCEPNAYTYSYIVKGLCEKGRVSQGLGFYKEMRGKNLVPKNSAYMILICSLAMERRFEDAIEIVFDMLGNSLAPDLLTYKTVLEGLCREGRGNDAFELLEVLKKRDKMMNQKTYKTLLDGLIFRTFMFIIGRVIAGILGFTGLTGFVFYFLVMAITSIGIMAKAGFTIHSYFDSWSQILFDAFWVGLWMVIHAPFVRWDIIRHGSGGSTRAGVYYLQTAQGEKVEAYSTPILPLDILADKPAEKKFDLEHARY</sequence>
<proteinExistence type="predicted"/>